<evidence type="ECO:0000259" key="2">
    <source>
        <dbReference type="PROSITE" id="PS50268"/>
    </source>
</evidence>
<dbReference type="InterPro" id="IPR015919">
    <property type="entry name" value="Cadherin-like_sf"/>
</dbReference>
<dbReference type="PROSITE" id="PS50031">
    <property type="entry name" value="EH"/>
    <property type="match status" value="1"/>
</dbReference>
<evidence type="ECO:0008006" key="5">
    <source>
        <dbReference type="Google" id="ProtNLM"/>
    </source>
</evidence>
<dbReference type="InterPro" id="IPR000261">
    <property type="entry name" value="EH_dom"/>
</dbReference>
<evidence type="ECO:0000313" key="3">
    <source>
        <dbReference type="EMBL" id="MBF9194471.1"/>
    </source>
</evidence>
<feature type="domain" description="Cadherin" evidence="2">
    <location>
        <begin position="581"/>
        <end position="685"/>
    </location>
</feature>
<accession>A0ABS0HLW3</accession>
<dbReference type="InterPro" id="IPR011049">
    <property type="entry name" value="Serralysin-like_metalloprot_C"/>
</dbReference>
<dbReference type="Pfam" id="PF00353">
    <property type="entry name" value="HemolysinCabind"/>
    <property type="match status" value="1"/>
</dbReference>
<proteinExistence type="predicted"/>
<feature type="domain" description="EH" evidence="1">
    <location>
        <begin position="51"/>
        <end position="101"/>
    </location>
</feature>
<sequence length="835" mass="89867">MPYNIVRLGGETRTSLSASGAQSAQQLIGLPDGRFVMQWIGNGTISGQEDDKGYFQQLFDANGVKIGGEIRVNDKTDGEVRSDFLTVALTGTTLASVWSMADPALGGNAYFRTFDANGTLGQQFRINETENGLSGTGSWRNVFLRNDVSLVIWNGRGTQSGQEDDAGVFFRLMGPNGEFIGRETRVNAAVEGRRESLTTATALPDGGFVIAYKASFGGTYQQAFHANGEKRGGEIEISSQNVSVAPNIRTLADGKWATFWHEPKGDESINFYYRIFNADGTPNGDARVVSASTQGDQFRTTAMMTMDDGGFIMFWSGEGTQEGHKDDSGLFYQRFDARGEKIGSETRLNTTTEGEQSDLLVFSSYQKDLNTNQYSLKHAVAVWSVITDDVQEPDALYVQALSPSGVKIGPEIRMEIHLESVDDFPRFNFGYLPATGRSVFTWTGKSSIGGQEDYGDIFMQMFDSNGNRMGSEIRVNTTTGGIQTDAMIRALPNGSFVVAWQGPDGDGTGLFMQVFDGDGQRVGGEILVNTSKTGAQTGTLLDLAEDGTLVVGWEGAGDQPGQEDADGGIFFQRFKINAAPESIALSGSIQETAAAGTTAGTLSTVDLDLSDKHTYTLVDAGNAPTSNALFEVSGNAIKLKAGAKLDYEKAASHSLRLKVTDAFGGSHVQDVTLSVANVREKTPLRKNGTSGADILFGELGNDTLSGAGGSDRLHGDLGRDRISTGSGKDVVVFDQRPSSSNRDTITDFDPRKDSLYFDNAFFTKLGKKGSLEKPAKLSKTYLELGAPNDGNDYLVYNRKNGVLSYDADGNKAGKAIEIAIFINKPKLTISDFFVI</sequence>
<comment type="caution">
    <text evidence="3">The sequence shown here is derived from an EMBL/GenBank/DDBJ whole genome shotgun (WGS) entry which is preliminary data.</text>
</comment>
<dbReference type="InterPro" id="IPR001343">
    <property type="entry name" value="Hemolysn_Ca-bd"/>
</dbReference>
<reference evidence="3 4" key="1">
    <citation type="submission" date="2020-11" db="EMBL/GenBank/DDBJ databases">
        <authorList>
            <person name="Kim M.K."/>
        </authorList>
    </citation>
    <scope>NUCLEOTIDE SEQUENCE [LARGE SCALE GENOMIC DNA]</scope>
    <source>
        <strain evidence="3 4">BT290</strain>
    </source>
</reference>
<dbReference type="SUPFAM" id="SSF49313">
    <property type="entry name" value="Cadherin-like"/>
    <property type="match status" value="1"/>
</dbReference>
<evidence type="ECO:0000313" key="4">
    <source>
        <dbReference type="Proteomes" id="UP000611708"/>
    </source>
</evidence>
<dbReference type="SUPFAM" id="SSF51120">
    <property type="entry name" value="beta-Roll"/>
    <property type="match status" value="1"/>
</dbReference>
<dbReference type="Gene3D" id="2.150.10.10">
    <property type="entry name" value="Serralysin-like metalloprotease, C-terminal"/>
    <property type="match status" value="1"/>
</dbReference>
<dbReference type="Proteomes" id="UP000611708">
    <property type="component" value="Unassembled WGS sequence"/>
</dbReference>
<organism evidence="3 4">
    <name type="scientific">Microvirga terrestris</name>
    <dbReference type="NCBI Taxonomy" id="2791024"/>
    <lineage>
        <taxon>Bacteria</taxon>
        <taxon>Pseudomonadati</taxon>
        <taxon>Pseudomonadota</taxon>
        <taxon>Alphaproteobacteria</taxon>
        <taxon>Hyphomicrobiales</taxon>
        <taxon>Methylobacteriaceae</taxon>
        <taxon>Microvirga</taxon>
    </lineage>
</organism>
<protein>
    <recommendedName>
        <fullName evidence="5">Cadherin domain-containing protein</fullName>
    </recommendedName>
</protein>
<dbReference type="EMBL" id="JADQDN010000001">
    <property type="protein sequence ID" value="MBF9194471.1"/>
    <property type="molecule type" value="Genomic_DNA"/>
</dbReference>
<evidence type="ECO:0000259" key="1">
    <source>
        <dbReference type="PROSITE" id="PS50031"/>
    </source>
</evidence>
<dbReference type="PROSITE" id="PS50268">
    <property type="entry name" value="CADHERIN_2"/>
    <property type="match status" value="1"/>
</dbReference>
<dbReference type="InterPro" id="IPR002126">
    <property type="entry name" value="Cadherin-like_dom"/>
</dbReference>
<gene>
    <name evidence="3" type="ORF">I2H36_00330</name>
</gene>
<name>A0ABS0HLW3_9HYPH</name>
<dbReference type="RefSeq" id="WP_196261908.1">
    <property type="nucleotide sequence ID" value="NZ_JADQDN010000001.1"/>
</dbReference>
<keyword evidence="4" id="KW-1185">Reference proteome</keyword>